<sequence length="428" mass="50188">MKARNIKLLKQKAQRIYIGILLSQLTKFIMIMTNKNYKKMKNVDKEFIMDLFLDSENVCTVNRLVVSIANVINENHDNLNTLGDLMKREYNQVSQSVSDECLLGVSIRRVKCFYELVIQNFTDIEYVNKFKMKRSTVEALITFMKSYIKPGNIPLDKKVHVFLWFLLNDSSYNDIGKMFGLHKSSVSYIFNEIASLLTENRYHFISWPSSEEQHITRIKVNSRFKFPNCVGFIDACRFKVGPQRNRKEKPEMVLLQAVCDESLMFMDIYIGEKGKLRKNRVFKESPLSHELKNFVDFDNHILGDSDYRLKMNVITPFTSEELLTSEEMKFNEVHWKARSYIGRAFELLKERFRKLNHIDVVKMESVNYLISAACVLHNFILMQEGCSDVKEEIVLCDDGVSINTDIVKTAEEKRQFLCNYINYMDLEE</sequence>
<evidence type="ECO:0000256" key="6">
    <source>
        <dbReference type="ARBA" id="ARBA00022801"/>
    </source>
</evidence>
<evidence type="ECO:0000256" key="7">
    <source>
        <dbReference type="ARBA" id="ARBA00023242"/>
    </source>
</evidence>
<proteinExistence type="inferred from homology"/>
<reference evidence="9" key="1">
    <citation type="journal article" date="2016" name="Insect Biochem. Mol. Biol.">
        <title>Multifaceted biological insights from a draft genome sequence of the tobacco hornworm moth, Manduca sexta.</title>
        <authorList>
            <person name="Kanost M.R."/>
            <person name="Arrese E.L."/>
            <person name="Cao X."/>
            <person name="Chen Y.R."/>
            <person name="Chellapilla S."/>
            <person name="Goldsmith M.R."/>
            <person name="Grosse-Wilde E."/>
            <person name="Heckel D.G."/>
            <person name="Herndon N."/>
            <person name="Jiang H."/>
            <person name="Papanicolaou A."/>
            <person name="Qu J."/>
            <person name="Soulages J.L."/>
            <person name="Vogel H."/>
            <person name="Walters J."/>
            <person name="Waterhouse R.M."/>
            <person name="Ahn S.J."/>
            <person name="Almeida F.C."/>
            <person name="An C."/>
            <person name="Aqrawi P."/>
            <person name="Bretschneider A."/>
            <person name="Bryant W.B."/>
            <person name="Bucks S."/>
            <person name="Chao H."/>
            <person name="Chevignon G."/>
            <person name="Christen J.M."/>
            <person name="Clarke D.F."/>
            <person name="Dittmer N.T."/>
            <person name="Ferguson L.C.F."/>
            <person name="Garavelou S."/>
            <person name="Gordon K.H.J."/>
            <person name="Gunaratna R.T."/>
            <person name="Han Y."/>
            <person name="Hauser F."/>
            <person name="He Y."/>
            <person name="Heidel-Fischer H."/>
            <person name="Hirsh A."/>
            <person name="Hu Y."/>
            <person name="Jiang H."/>
            <person name="Kalra D."/>
            <person name="Klinner C."/>
            <person name="Konig C."/>
            <person name="Kovar C."/>
            <person name="Kroll A.R."/>
            <person name="Kuwar S.S."/>
            <person name="Lee S.L."/>
            <person name="Lehman R."/>
            <person name="Li K."/>
            <person name="Li Z."/>
            <person name="Liang H."/>
            <person name="Lovelace S."/>
            <person name="Lu Z."/>
            <person name="Mansfield J.H."/>
            <person name="McCulloch K.J."/>
            <person name="Mathew T."/>
            <person name="Morton B."/>
            <person name="Muzny D.M."/>
            <person name="Neunemann D."/>
            <person name="Ongeri F."/>
            <person name="Pauchet Y."/>
            <person name="Pu L.L."/>
            <person name="Pyrousis I."/>
            <person name="Rao X.J."/>
            <person name="Redding A."/>
            <person name="Roesel C."/>
            <person name="Sanchez-Gracia A."/>
            <person name="Schaack S."/>
            <person name="Shukla A."/>
            <person name="Tetreau G."/>
            <person name="Wang Y."/>
            <person name="Xiong G.H."/>
            <person name="Traut W."/>
            <person name="Walsh T.K."/>
            <person name="Worley K.C."/>
            <person name="Wu D."/>
            <person name="Wu W."/>
            <person name="Wu Y.Q."/>
            <person name="Zhang X."/>
            <person name="Zou Z."/>
            <person name="Zucker H."/>
            <person name="Briscoe A.D."/>
            <person name="Burmester T."/>
            <person name="Clem R.J."/>
            <person name="Feyereisen R."/>
            <person name="Grimmelikhuijzen C.J.P."/>
            <person name="Hamodrakas S.J."/>
            <person name="Hansson B.S."/>
            <person name="Huguet E."/>
            <person name="Jermiin L.S."/>
            <person name="Lan Q."/>
            <person name="Lehman H.K."/>
            <person name="Lorenzen M."/>
            <person name="Merzendorfer H."/>
            <person name="Michalopoulos I."/>
            <person name="Morton D.B."/>
            <person name="Muthukrishnan S."/>
            <person name="Oakeshott J.G."/>
            <person name="Palmer W."/>
            <person name="Park Y."/>
            <person name="Passarelli A.L."/>
            <person name="Rozas J."/>
            <person name="Schwartz L.M."/>
            <person name="Smith W."/>
            <person name="Southgate A."/>
            <person name="Vilcinskas A."/>
            <person name="Vogt R."/>
            <person name="Wang P."/>
            <person name="Werren J."/>
            <person name="Yu X.Q."/>
            <person name="Zhou J.J."/>
            <person name="Brown S.J."/>
            <person name="Scherer S.E."/>
            <person name="Richards S."/>
            <person name="Blissard G.W."/>
        </authorList>
    </citation>
    <scope>NUCLEOTIDE SEQUENCE</scope>
</reference>
<dbReference type="GO" id="GO:0046872">
    <property type="term" value="F:metal ion binding"/>
    <property type="evidence" value="ECO:0007669"/>
    <property type="project" value="UniProtKB-KW"/>
</dbReference>
<evidence type="ECO:0000256" key="4">
    <source>
        <dbReference type="ARBA" id="ARBA00022722"/>
    </source>
</evidence>
<dbReference type="PANTHER" id="PTHR22930">
    <property type="match status" value="1"/>
</dbReference>
<comment type="similarity">
    <text evidence="3">Belongs to the HARBI1 family.</text>
</comment>
<dbReference type="PANTHER" id="PTHR22930:SF85">
    <property type="entry name" value="GH03217P-RELATED"/>
    <property type="match status" value="1"/>
</dbReference>
<comment type="caution">
    <text evidence="9">The sequence shown here is derived from an EMBL/GenBank/DDBJ whole genome shotgun (WGS) entry which is preliminary data.</text>
</comment>
<dbReference type="Pfam" id="PF13359">
    <property type="entry name" value="DDE_Tnp_4"/>
    <property type="match status" value="1"/>
</dbReference>
<dbReference type="GO" id="GO:0016787">
    <property type="term" value="F:hydrolase activity"/>
    <property type="evidence" value="ECO:0007669"/>
    <property type="project" value="UniProtKB-KW"/>
</dbReference>
<gene>
    <name evidence="9" type="ORF">O3G_MSEX001288</name>
</gene>
<evidence type="ECO:0000256" key="1">
    <source>
        <dbReference type="ARBA" id="ARBA00001968"/>
    </source>
</evidence>
<keyword evidence="10" id="KW-1185">Reference proteome</keyword>
<organism evidence="9 10">
    <name type="scientific">Manduca sexta</name>
    <name type="common">Tobacco hawkmoth</name>
    <name type="synonym">Tobacco hornworm</name>
    <dbReference type="NCBI Taxonomy" id="7130"/>
    <lineage>
        <taxon>Eukaryota</taxon>
        <taxon>Metazoa</taxon>
        <taxon>Ecdysozoa</taxon>
        <taxon>Arthropoda</taxon>
        <taxon>Hexapoda</taxon>
        <taxon>Insecta</taxon>
        <taxon>Pterygota</taxon>
        <taxon>Neoptera</taxon>
        <taxon>Endopterygota</taxon>
        <taxon>Lepidoptera</taxon>
        <taxon>Glossata</taxon>
        <taxon>Ditrysia</taxon>
        <taxon>Bombycoidea</taxon>
        <taxon>Sphingidae</taxon>
        <taxon>Sphinginae</taxon>
        <taxon>Sphingini</taxon>
        <taxon>Manduca</taxon>
    </lineage>
</organism>
<dbReference type="GO" id="GO:0005634">
    <property type="term" value="C:nucleus"/>
    <property type="evidence" value="ECO:0007669"/>
    <property type="project" value="UniProtKB-SubCell"/>
</dbReference>
<evidence type="ECO:0000256" key="2">
    <source>
        <dbReference type="ARBA" id="ARBA00004123"/>
    </source>
</evidence>
<reference evidence="9" key="2">
    <citation type="submission" date="2020-12" db="EMBL/GenBank/DDBJ databases">
        <authorList>
            <person name="Kanost M."/>
        </authorList>
    </citation>
    <scope>NUCLEOTIDE SEQUENCE</scope>
</reference>
<dbReference type="InterPro" id="IPR027806">
    <property type="entry name" value="HARBI1_dom"/>
</dbReference>
<dbReference type="EMBL" id="JH668280">
    <property type="protein sequence ID" value="KAG6440449.1"/>
    <property type="molecule type" value="Genomic_DNA"/>
</dbReference>
<comment type="subcellular location">
    <subcellularLocation>
        <location evidence="2">Nucleus</location>
    </subcellularLocation>
</comment>
<keyword evidence="4" id="KW-0540">Nuclease</keyword>
<evidence type="ECO:0000256" key="3">
    <source>
        <dbReference type="ARBA" id="ARBA00006958"/>
    </source>
</evidence>
<keyword evidence="5" id="KW-0479">Metal-binding</keyword>
<feature type="domain" description="DDE Tnp4" evidence="8">
    <location>
        <begin position="252"/>
        <end position="378"/>
    </location>
</feature>
<evidence type="ECO:0000313" key="10">
    <source>
        <dbReference type="Proteomes" id="UP000791440"/>
    </source>
</evidence>
<keyword evidence="6" id="KW-0378">Hydrolase</keyword>
<keyword evidence="7" id="KW-0539">Nucleus</keyword>
<dbReference type="Proteomes" id="UP000791440">
    <property type="component" value="Unassembled WGS sequence"/>
</dbReference>
<protein>
    <recommendedName>
        <fullName evidence="8">DDE Tnp4 domain-containing protein</fullName>
    </recommendedName>
</protein>
<dbReference type="GO" id="GO:0004518">
    <property type="term" value="F:nuclease activity"/>
    <property type="evidence" value="ECO:0007669"/>
    <property type="project" value="UniProtKB-KW"/>
</dbReference>
<name>A0A922CC82_MANSE</name>
<dbReference type="InterPro" id="IPR045249">
    <property type="entry name" value="HARBI1-like"/>
</dbReference>
<evidence type="ECO:0000313" key="9">
    <source>
        <dbReference type="EMBL" id="KAG6440449.1"/>
    </source>
</evidence>
<dbReference type="AlphaFoldDB" id="A0A922CC82"/>
<evidence type="ECO:0000256" key="5">
    <source>
        <dbReference type="ARBA" id="ARBA00022723"/>
    </source>
</evidence>
<accession>A0A922CC82</accession>
<comment type="cofactor">
    <cofactor evidence="1">
        <name>a divalent metal cation</name>
        <dbReference type="ChEBI" id="CHEBI:60240"/>
    </cofactor>
</comment>
<evidence type="ECO:0000259" key="8">
    <source>
        <dbReference type="Pfam" id="PF13359"/>
    </source>
</evidence>